<dbReference type="STRING" id="742152.A0A2H3JLW1"/>
<feature type="compositionally biased region" description="Low complexity" evidence="1">
    <location>
        <begin position="349"/>
        <end position="360"/>
    </location>
</feature>
<feature type="region of interest" description="Disordered" evidence="1">
    <location>
        <begin position="1"/>
        <end position="37"/>
    </location>
</feature>
<feature type="compositionally biased region" description="Polar residues" evidence="1">
    <location>
        <begin position="176"/>
        <end position="197"/>
    </location>
</feature>
<feature type="region of interest" description="Disordered" evidence="1">
    <location>
        <begin position="263"/>
        <end position="307"/>
    </location>
</feature>
<reference evidence="2 3" key="1">
    <citation type="journal article" date="2012" name="Science">
        <title>The Paleozoic origin of enzymatic lignin decomposition reconstructed from 31 fungal genomes.</title>
        <authorList>
            <person name="Floudas D."/>
            <person name="Binder M."/>
            <person name="Riley R."/>
            <person name="Barry K."/>
            <person name="Blanchette R.A."/>
            <person name="Henrissat B."/>
            <person name="Martinez A.T."/>
            <person name="Otillar R."/>
            <person name="Spatafora J.W."/>
            <person name="Yadav J.S."/>
            <person name="Aerts A."/>
            <person name="Benoit I."/>
            <person name="Boyd A."/>
            <person name="Carlson A."/>
            <person name="Copeland A."/>
            <person name="Coutinho P.M."/>
            <person name="de Vries R.P."/>
            <person name="Ferreira P."/>
            <person name="Findley K."/>
            <person name="Foster B."/>
            <person name="Gaskell J."/>
            <person name="Glotzer D."/>
            <person name="Gorecki P."/>
            <person name="Heitman J."/>
            <person name="Hesse C."/>
            <person name="Hori C."/>
            <person name="Igarashi K."/>
            <person name="Jurgens J.A."/>
            <person name="Kallen N."/>
            <person name="Kersten P."/>
            <person name="Kohler A."/>
            <person name="Kuees U."/>
            <person name="Kumar T.K.A."/>
            <person name="Kuo A."/>
            <person name="LaButti K."/>
            <person name="Larrondo L.F."/>
            <person name="Lindquist E."/>
            <person name="Ling A."/>
            <person name="Lombard V."/>
            <person name="Lucas S."/>
            <person name="Lundell T."/>
            <person name="Martin R."/>
            <person name="McLaughlin D.J."/>
            <person name="Morgenstern I."/>
            <person name="Morin E."/>
            <person name="Murat C."/>
            <person name="Nagy L.G."/>
            <person name="Nolan M."/>
            <person name="Ohm R.A."/>
            <person name="Patyshakuliyeva A."/>
            <person name="Rokas A."/>
            <person name="Ruiz-Duenas F.J."/>
            <person name="Sabat G."/>
            <person name="Salamov A."/>
            <person name="Samejima M."/>
            <person name="Schmutz J."/>
            <person name="Slot J.C."/>
            <person name="St John F."/>
            <person name="Stenlid J."/>
            <person name="Sun H."/>
            <person name="Sun S."/>
            <person name="Syed K."/>
            <person name="Tsang A."/>
            <person name="Wiebenga A."/>
            <person name="Young D."/>
            <person name="Pisabarro A."/>
            <person name="Eastwood D.C."/>
            <person name="Martin F."/>
            <person name="Cullen D."/>
            <person name="Grigoriev I.V."/>
            <person name="Hibbett D.S."/>
        </authorList>
    </citation>
    <scope>NUCLEOTIDE SEQUENCE [LARGE SCALE GENOMIC DNA]</scope>
    <source>
        <strain evidence="2 3">MD-104</strain>
    </source>
</reference>
<evidence type="ECO:0000313" key="3">
    <source>
        <dbReference type="Proteomes" id="UP000218811"/>
    </source>
</evidence>
<feature type="region of interest" description="Disordered" evidence="1">
    <location>
        <begin position="130"/>
        <end position="251"/>
    </location>
</feature>
<feature type="compositionally biased region" description="Low complexity" evidence="1">
    <location>
        <begin position="232"/>
        <end position="243"/>
    </location>
</feature>
<gene>
    <name evidence="2" type="ORF">WOLCODRAFT_142773</name>
</gene>
<name>A0A2H3JLW1_WOLCO</name>
<feature type="compositionally biased region" description="Polar residues" evidence="1">
    <location>
        <begin position="211"/>
        <end position="223"/>
    </location>
</feature>
<evidence type="ECO:0000313" key="2">
    <source>
        <dbReference type="EMBL" id="PCH39779.1"/>
    </source>
</evidence>
<sequence>MPPPKLYIGEDSLTPALSAESNLPAEPKEPPASRPLSNTVVTLAAVSESPLSHEPISLVDMSSKPQASLCSDPAPMKNMAQCSQPNSNIVTNADTQKDLNAHHEIIDPMNNLKTNVAITAGKEAFVSIAAASKTPRSPSLGRKQPSESTSRDVAGPSQLVSSRSHAFQRPGPSTPPMYSSEPSPALSRSESCSSYVTAISEFPRSDDRSSHSMLDTMSASPPSRSHHLALLPSPSEQPPQQSSVAKGKEAMPNIRALVSELRAAGKLDGPPPLEYSYSSARTSRSKASRYPSGDANSEATSSRHAPENYDVSAIEHDFAEMDVDPHDIEDMYKTPAPELSVPMHRDAQRAGAGTAERGGASQHGRRVDVKENKVPGILFDWLRDRFATVENGRRDEVDRILSWKSRHCHHSRGLRERRKGVACYLTAKARRKQEKTMFNFSILSDADRARLLHIDDQGPLL</sequence>
<proteinExistence type="predicted"/>
<keyword evidence="3" id="KW-1185">Reference proteome</keyword>
<organism evidence="2 3">
    <name type="scientific">Wolfiporia cocos (strain MD-104)</name>
    <name type="common">Brown rot fungus</name>
    <dbReference type="NCBI Taxonomy" id="742152"/>
    <lineage>
        <taxon>Eukaryota</taxon>
        <taxon>Fungi</taxon>
        <taxon>Dikarya</taxon>
        <taxon>Basidiomycota</taxon>
        <taxon>Agaricomycotina</taxon>
        <taxon>Agaricomycetes</taxon>
        <taxon>Polyporales</taxon>
        <taxon>Phaeolaceae</taxon>
        <taxon>Wolfiporia</taxon>
    </lineage>
</organism>
<accession>A0A2H3JLW1</accession>
<evidence type="ECO:0000256" key="1">
    <source>
        <dbReference type="SAM" id="MobiDB-lite"/>
    </source>
</evidence>
<feature type="compositionally biased region" description="Polar residues" evidence="1">
    <location>
        <begin position="294"/>
        <end position="303"/>
    </location>
</feature>
<protein>
    <submittedName>
        <fullName evidence="2">Uncharacterized protein</fullName>
    </submittedName>
</protein>
<dbReference type="EMBL" id="KB468053">
    <property type="protein sequence ID" value="PCH39779.1"/>
    <property type="molecule type" value="Genomic_DNA"/>
</dbReference>
<dbReference type="OrthoDB" id="2803131at2759"/>
<dbReference type="AlphaFoldDB" id="A0A2H3JLW1"/>
<dbReference type="Proteomes" id="UP000218811">
    <property type="component" value="Unassembled WGS sequence"/>
</dbReference>
<feature type="region of interest" description="Disordered" evidence="1">
    <location>
        <begin position="345"/>
        <end position="366"/>
    </location>
</feature>